<name>A0AAE3G756_9GAMM</name>
<dbReference type="Gene3D" id="1.10.10.10">
    <property type="entry name" value="Winged helix-like DNA-binding domain superfamily/Winged helix DNA-binding domain"/>
    <property type="match status" value="1"/>
</dbReference>
<dbReference type="SUPFAM" id="SSF46785">
    <property type="entry name" value="Winged helix' DNA-binding domain"/>
    <property type="match status" value="1"/>
</dbReference>
<dbReference type="PANTHER" id="PTHR30537">
    <property type="entry name" value="HTH-TYPE TRANSCRIPTIONAL REGULATOR"/>
    <property type="match status" value="1"/>
</dbReference>
<dbReference type="InterPro" id="IPR058163">
    <property type="entry name" value="LysR-type_TF_proteobact-type"/>
</dbReference>
<dbReference type="GO" id="GO:0006351">
    <property type="term" value="P:DNA-templated transcription"/>
    <property type="evidence" value="ECO:0007669"/>
    <property type="project" value="TreeGrafter"/>
</dbReference>
<dbReference type="GO" id="GO:0003700">
    <property type="term" value="F:DNA-binding transcription factor activity"/>
    <property type="evidence" value="ECO:0007669"/>
    <property type="project" value="InterPro"/>
</dbReference>
<comment type="caution">
    <text evidence="3">The sequence shown here is derived from an EMBL/GenBank/DDBJ whole genome shotgun (WGS) entry which is preliminary data.</text>
</comment>
<evidence type="ECO:0000259" key="2">
    <source>
        <dbReference type="PROSITE" id="PS50931"/>
    </source>
</evidence>
<reference evidence="3" key="1">
    <citation type="submission" date="2022-03" db="EMBL/GenBank/DDBJ databases">
        <title>Genomic Encyclopedia of Type Strains, Phase III (KMG-III): the genomes of soil and plant-associated and newly described type strains.</title>
        <authorList>
            <person name="Whitman W."/>
        </authorList>
    </citation>
    <scope>NUCLEOTIDE SEQUENCE</scope>
    <source>
        <strain evidence="3">ANL 6-2</strain>
    </source>
</reference>
<dbReference type="Pfam" id="PF00126">
    <property type="entry name" value="HTH_1"/>
    <property type="match status" value="1"/>
</dbReference>
<evidence type="ECO:0000313" key="4">
    <source>
        <dbReference type="Proteomes" id="UP001205843"/>
    </source>
</evidence>
<sequence>MRVNSPRRRGGSFGVPKSKLSRRLALLEQCLGVRLVNRPTRRLVLTEVGECYFRHCRAMLVEAYAVEALTAEPSGTIRLTCPIGLLNFHVGDMLALRSAALAAFGSGVDRVSGRALPGVGRRLITRR</sequence>
<accession>A0AAE3G756</accession>
<proteinExistence type="inferred from homology"/>
<dbReference type="Proteomes" id="UP001205843">
    <property type="component" value="Unassembled WGS sequence"/>
</dbReference>
<dbReference type="InterPro" id="IPR036390">
    <property type="entry name" value="WH_DNA-bd_sf"/>
</dbReference>
<dbReference type="EMBL" id="JALJXV010000013">
    <property type="protein sequence ID" value="MCP1677086.1"/>
    <property type="molecule type" value="Genomic_DNA"/>
</dbReference>
<dbReference type="PANTHER" id="PTHR30537:SF31">
    <property type="entry name" value="TRANSCRIPTIONAL REGULATOR, LYSR FAMILY"/>
    <property type="match status" value="1"/>
</dbReference>
<dbReference type="AlphaFoldDB" id="A0AAE3G756"/>
<keyword evidence="3" id="KW-0238">DNA-binding</keyword>
<dbReference type="RefSeq" id="WP_253485110.1">
    <property type="nucleotide sequence ID" value="NZ_JALJXV010000013.1"/>
</dbReference>
<dbReference type="GO" id="GO:0043565">
    <property type="term" value="F:sequence-specific DNA binding"/>
    <property type="evidence" value="ECO:0007669"/>
    <property type="project" value="TreeGrafter"/>
</dbReference>
<dbReference type="InterPro" id="IPR000847">
    <property type="entry name" value="LysR_HTH_N"/>
</dbReference>
<comment type="similarity">
    <text evidence="1">Belongs to the LysR transcriptional regulatory family.</text>
</comment>
<dbReference type="InterPro" id="IPR036388">
    <property type="entry name" value="WH-like_DNA-bd_sf"/>
</dbReference>
<evidence type="ECO:0000313" key="3">
    <source>
        <dbReference type="EMBL" id="MCP1677086.1"/>
    </source>
</evidence>
<keyword evidence="4" id="KW-1185">Reference proteome</keyword>
<protein>
    <submittedName>
        <fullName evidence="3">DNA-binding transcriptional LysR family regulator</fullName>
    </submittedName>
</protein>
<gene>
    <name evidence="3" type="ORF">J2T57_004260</name>
</gene>
<organism evidence="3 4">
    <name type="scientific">Natronocella acetinitrilica</name>
    <dbReference type="NCBI Taxonomy" id="414046"/>
    <lineage>
        <taxon>Bacteria</taxon>
        <taxon>Pseudomonadati</taxon>
        <taxon>Pseudomonadota</taxon>
        <taxon>Gammaproteobacteria</taxon>
        <taxon>Chromatiales</taxon>
        <taxon>Ectothiorhodospiraceae</taxon>
        <taxon>Natronocella</taxon>
    </lineage>
</organism>
<feature type="domain" description="HTH lysR-type" evidence="2">
    <location>
        <begin position="1"/>
        <end position="46"/>
    </location>
</feature>
<evidence type="ECO:0000256" key="1">
    <source>
        <dbReference type="ARBA" id="ARBA00009437"/>
    </source>
</evidence>
<dbReference type="PROSITE" id="PS50931">
    <property type="entry name" value="HTH_LYSR"/>
    <property type="match status" value="1"/>
</dbReference>